<name>A0A8E3S8S8_9PAST</name>
<dbReference type="PANTHER" id="PTHR12815:SF23">
    <property type="entry name" value="OUTER MEMBRANE PROTEIN ASSEMBLY FACTOR BAMA"/>
    <property type="match status" value="1"/>
</dbReference>
<dbReference type="GO" id="GO:0043165">
    <property type="term" value="P:Gram-negative-bacterium-type cell outer membrane assembly"/>
    <property type="evidence" value="ECO:0007669"/>
    <property type="project" value="UniProtKB-UniRule"/>
</dbReference>
<dbReference type="Proteomes" id="UP000955338">
    <property type="component" value="Chromosome"/>
</dbReference>
<organism evidence="10 11">
    <name type="scientific">Mergibacter septicus</name>
    <dbReference type="NCBI Taxonomy" id="221402"/>
    <lineage>
        <taxon>Bacteria</taxon>
        <taxon>Pseudomonadati</taxon>
        <taxon>Pseudomonadota</taxon>
        <taxon>Gammaproteobacteria</taxon>
        <taxon>Pasteurellales</taxon>
        <taxon>Pasteurellaceae</taxon>
        <taxon>Mergibacter</taxon>
    </lineage>
</organism>
<dbReference type="InterPro" id="IPR034746">
    <property type="entry name" value="POTRA"/>
</dbReference>
<dbReference type="Pfam" id="PF07244">
    <property type="entry name" value="POTRA"/>
    <property type="match status" value="4"/>
</dbReference>
<dbReference type="PIRSF" id="PIRSF006076">
    <property type="entry name" value="OM_assembly_OMP85"/>
    <property type="match status" value="1"/>
</dbReference>
<keyword evidence="2 8" id="KW-1134">Transmembrane beta strand</keyword>
<sequence length="803" mass="88337" precursor="true">MKKFLLTSLLFGSSTMVAAAPFVVKNIQIDGANPSTEQLILSQLPVKVGQRVGDQTLANLVRTLYTQGDFSDVQAKQQGNTLVIQVVEKPKIATFEITGNKAVPTDALKQNLAANGLTDGNILNKEKLNAFIDELKKHYATIGRYNATVDVIYTPAANNGVNIKLEIKEGNEALVKSVIFEGNKVFSDSKLLEQLEIHPDVSLFNFFASSRFSQQKLQNDITQLRDFYLNKGYAQFRLDDVQTKLSDNKENLTLIYKIYEGEKYNVASVRIVGNTAGLASKLQPLLDKIAIGKTFRGSDVTDVENNIKSILGNAGYASPQVTVSPTFDPAKQTMNITFVVDAGERYYVDKIIFEGNSSTHDSTLRQQMRQQEGSWYSANAVDLGKLRLERTGFFESVSSSTKLVPGTKDQIDIIYNVKERNTGSINFGVGYGTESGFSYNASIRQDNFLGKGSSISLGGTRNDYGTSINLGYNEPYFTQDGISLGGNVSYSTYDNSKNKNSASYSQTSYGVGTTLGFPVNENNSYSTGLSYNYNKLSNIDPEYRRALYLDSLGAKQWSYTTKDLNLSFGWNYNSLNRGFFPTQGTTANIGGGVTLPVSTNRYYTLNFNTQSFYPLNRDQTWVLTGRASFNFANGFGGKKLPFNQYFSAGGIGTIRGFSYGSIGPKALYLPNNADNNCKVGVNPNPACYTSLSNQVVGGNAMATASVELIFPTPLVSDRHQINVRTSVFVDAASVWDTHWKKTPKPAIENLPDFGNAKRFRASAGIALQWQSPIGPLVFSYAKPVRKYANDDVEQFQFNIGGTF</sequence>
<evidence type="ECO:0000313" key="11">
    <source>
        <dbReference type="Proteomes" id="UP000955338"/>
    </source>
</evidence>
<evidence type="ECO:0000256" key="1">
    <source>
        <dbReference type="ARBA" id="ARBA00004370"/>
    </source>
</evidence>
<reference evidence="10" key="1">
    <citation type="submission" date="2017-06" db="EMBL/GenBank/DDBJ databases">
        <title>Genome sequencing of pathogenic and non-pathogenic strains within Bisgaard taxon 40.</title>
        <authorList>
            <person name="Ladner J.T."/>
            <person name="Lovett S.P."/>
            <person name="Koroleva G."/>
            <person name="Lorch J.M."/>
        </authorList>
    </citation>
    <scope>NUCLEOTIDE SEQUENCE</scope>
    <source>
        <strain evidence="10">27576-1-I1</strain>
    </source>
</reference>
<evidence type="ECO:0000256" key="3">
    <source>
        <dbReference type="ARBA" id="ARBA00022692"/>
    </source>
</evidence>
<dbReference type="InterPro" id="IPR023707">
    <property type="entry name" value="OM_assembly_BamA"/>
</dbReference>
<dbReference type="InterPro" id="IPR039910">
    <property type="entry name" value="D15-like"/>
</dbReference>
<dbReference type="HAMAP" id="MF_01430">
    <property type="entry name" value="OM_assembly_BamA"/>
    <property type="match status" value="1"/>
</dbReference>
<evidence type="ECO:0000256" key="7">
    <source>
        <dbReference type="ARBA" id="ARBA00023237"/>
    </source>
</evidence>
<feature type="chain" id="PRO_5040558978" description="Outer membrane protein assembly factor BamA" evidence="8">
    <location>
        <begin position="20"/>
        <end position="803"/>
    </location>
</feature>
<feature type="signal peptide" evidence="8">
    <location>
        <begin position="1"/>
        <end position="19"/>
    </location>
</feature>
<dbReference type="Gene3D" id="3.10.20.310">
    <property type="entry name" value="membrane protein fhac"/>
    <property type="match status" value="5"/>
</dbReference>
<proteinExistence type="inferred from homology"/>
<keyword evidence="5 8" id="KW-0677">Repeat</keyword>
<comment type="subunit">
    <text evidence="8">Part of the Bam complex.</text>
</comment>
<comment type="function">
    <text evidence="8">Part of the outer membrane protein assembly complex, which is involved in assembly and insertion of beta-barrel proteins into the outer membrane.</text>
</comment>
<dbReference type="RefSeq" id="WP_261920387.1">
    <property type="nucleotide sequence ID" value="NZ_CP022011.1"/>
</dbReference>
<dbReference type="Pfam" id="PF01103">
    <property type="entry name" value="Omp85"/>
    <property type="match status" value="1"/>
</dbReference>
<keyword evidence="4 8" id="KW-0732">Signal</keyword>
<protein>
    <recommendedName>
        <fullName evidence="8 9">Outer membrane protein assembly factor BamA</fullName>
    </recommendedName>
</protein>
<dbReference type="GO" id="GO:0051205">
    <property type="term" value="P:protein insertion into membrane"/>
    <property type="evidence" value="ECO:0007669"/>
    <property type="project" value="UniProtKB-UniRule"/>
</dbReference>
<keyword evidence="7 8" id="KW-0998">Cell outer membrane</keyword>
<accession>A0A8E3S8S8</accession>
<evidence type="ECO:0000256" key="8">
    <source>
        <dbReference type="HAMAP-Rule" id="MF_01430"/>
    </source>
</evidence>
<dbReference type="FunFam" id="2.40.160.50:FF:000001">
    <property type="entry name" value="Outer membrane protein assembly factor BamA"/>
    <property type="match status" value="1"/>
</dbReference>
<dbReference type="EMBL" id="CP022011">
    <property type="protein sequence ID" value="QDJ15093.1"/>
    <property type="molecule type" value="Genomic_DNA"/>
</dbReference>
<keyword evidence="6 8" id="KW-0472">Membrane</keyword>
<comment type="similarity">
    <text evidence="8">Belongs to the BamA family.</text>
</comment>
<dbReference type="AlphaFoldDB" id="A0A8E3S8S8"/>
<evidence type="ECO:0000256" key="9">
    <source>
        <dbReference type="NCBIfam" id="TIGR03303"/>
    </source>
</evidence>
<dbReference type="GO" id="GO:1990063">
    <property type="term" value="C:Bam protein complex"/>
    <property type="evidence" value="ECO:0007669"/>
    <property type="project" value="TreeGrafter"/>
</dbReference>
<dbReference type="NCBIfam" id="TIGR03303">
    <property type="entry name" value="OM_YaeT"/>
    <property type="match status" value="1"/>
</dbReference>
<dbReference type="PANTHER" id="PTHR12815">
    <property type="entry name" value="SORTING AND ASSEMBLY MACHINERY SAMM50 PROTEIN FAMILY MEMBER"/>
    <property type="match status" value="1"/>
</dbReference>
<evidence type="ECO:0000256" key="6">
    <source>
        <dbReference type="ARBA" id="ARBA00023136"/>
    </source>
</evidence>
<gene>
    <name evidence="8 10" type="primary">bamA</name>
    <name evidence="10" type="ORF">CEP48_06455</name>
</gene>
<dbReference type="InterPro" id="IPR000184">
    <property type="entry name" value="Bac_surfAg_D15"/>
</dbReference>
<dbReference type="PROSITE" id="PS51779">
    <property type="entry name" value="POTRA"/>
    <property type="match status" value="5"/>
</dbReference>
<evidence type="ECO:0000256" key="4">
    <source>
        <dbReference type="ARBA" id="ARBA00022729"/>
    </source>
</evidence>
<evidence type="ECO:0000256" key="5">
    <source>
        <dbReference type="ARBA" id="ARBA00022737"/>
    </source>
</evidence>
<evidence type="ECO:0000313" key="10">
    <source>
        <dbReference type="EMBL" id="QDJ15093.1"/>
    </source>
</evidence>
<evidence type="ECO:0000256" key="2">
    <source>
        <dbReference type="ARBA" id="ARBA00022452"/>
    </source>
</evidence>
<comment type="subcellular location">
    <subcellularLocation>
        <location evidence="8">Cell outer membrane</location>
    </subcellularLocation>
    <subcellularLocation>
        <location evidence="1">Membrane</location>
    </subcellularLocation>
</comment>
<keyword evidence="3 8" id="KW-0812">Transmembrane</keyword>
<keyword evidence="11" id="KW-1185">Reference proteome</keyword>
<dbReference type="InterPro" id="IPR010827">
    <property type="entry name" value="BamA/TamA_POTRA"/>
</dbReference>
<dbReference type="Gene3D" id="2.40.160.50">
    <property type="entry name" value="membrane protein fhac: a member of the omp85/tpsb transporter family"/>
    <property type="match status" value="1"/>
</dbReference>